<evidence type="ECO:0000313" key="1">
    <source>
        <dbReference type="EMBL" id="CAM76989.1"/>
    </source>
</evidence>
<gene>
    <name evidence="1" type="ORF">MGR_0708</name>
</gene>
<organism evidence="1">
    <name type="scientific">Magnetospirillum gryphiswaldense</name>
    <dbReference type="NCBI Taxonomy" id="55518"/>
    <lineage>
        <taxon>Bacteria</taxon>
        <taxon>Pseudomonadati</taxon>
        <taxon>Pseudomonadota</taxon>
        <taxon>Alphaproteobacteria</taxon>
        <taxon>Rhodospirillales</taxon>
        <taxon>Rhodospirillaceae</taxon>
        <taxon>Magnetospirillum</taxon>
    </lineage>
</organism>
<dbReference type="RefSeq" id="WP_106002648.1">
    <property type="nucleotide sequence ID" value="NZ_CP027527.1"/>
</dbReference>
<proteinExistence type="predicted"/>
<dbReference type="AlphaFoldDB" id="A4U282"/>
<reference evidence="1" key="1">
    <citation type="journal article" date="2007" name="J. Bacteriol.">
        <title>Comparative genome analysis of four magnetotactic bacteria reveals a complex set of group-specific genes implicated in magnetosome biomineralization and function.</title>
        <authorList>
            <person name="Richter M."/>
            <person name="Kube M."/>
            <person name="Bazylinski D.A."/>
            <person name="Lombardot T."/>
            <person name="Gloeckner F.O."/>
            <person name="Reinhardt R."/>
            <person name="Schueler D."/>
        </authorList>
    </citation>
    <scope>NUCLEOTIDE SEQUENCE</scope>
    <source>
        <strain evidence="1">MSR-1</strain>
    </source>
</reference>
<accession>A4U282</accession>
<sequence>MTDKTAFVSILPGRIRLRHPLLRDTGRHRALTARLLPLALVEGNPVIGSLLLRFDPADTSMETRIRAEVAAVLPDPSAPASPRASPHMGKRIALPQPHKAKWQINRAAKIGAVASMAVSLAALGTSRKLHAQAGALFVMMMLTHMATHWRRTFK</sequence>
<name>A4U282_9PROT</name>
<protein>
    <submittedName>
        <fullName evidence="1">Uncharacterized protein</fullName>
    </submittedName>
</protein>
<dbReference type="EMBL" id="CU459003">
    <property type="protein sequence ID" value="CAM76989.1"/>
    <property type="molecule type" value="Genomic_DNA"/>
</dbReference>